<feature type="active site" description="Nucleophile" evidence="7">
    <location>
        <position position="234"/>
    </location>
</feature>
<dbReference type="InParanoid" id="L2GXQ3"/>
<dbReference type="InterPro" id="IPR029063">
    <property type="entry name" value="SAM-dependent_MTases_sf"/>
</dbReference>
<dbReference type="GO" id="GO:0003723">
    <property type="term" value="F:RNA binding"/>
    <property type="evidence" value="ECO:0007669"/>
    <property type="project" value="UniProtKB-UniRule"/>
</dbReference>
<dbReference type="PRINTS" id="PR02008">
    <property type="entry name" value="RCMTFAMILY"/>
</dbReference>
<evidence type="ECO:0000313" key="9">
    <source>
        <dbReference type="EMBL" id="ELA47865.1"/>
    </source>
</evidence>
<dbReference type="Gene3D" id="3.40.50.150">
    <property type="entry name" value="Vaccinia Virus protein VP39"/>
    <property type="match status" value="1"/>
</dbReference>
<dbReference type="GO" id="GO:0070475">
    <property type="term" value="P:rRNA base methylation"/>
    <property type="evidence" value="ECO:0007669"/>
    <property type="project" value="TreeGrafter"/>
</dbReference>
<evidence type="ECO:0000256" key="2">
    <source>
        <dbReference type="ARBA" id="ARBA00022490"/>
    </source>
</evidence>
<keyword evidence="5 7" id="KW-0949">S-adenosyl-L-methionine</keyword>
<accession>L2GXQ3</accession>
<keyword evidence="2" id="KW-0963">Cytoplasm</keyword>
<evidence type="ECO:0000256" key="4">
    <source>
        <dbReference type="ARBA" id="ARBA00022679"/>
    </source>
</evidence>
<evidence type="ECO:0000313" key="10">
    <source>
        <dbReference type="Proteomes" id="UP000011081"/>
    </source>
</evidence>
<keyword evidence="6 7" id="KW-0694">RNA-binding</keyword>
<gene>
    <name evidence="9" type="ORF">VCUG_00585</name>
</gene>
<keyword evidence="4 7" id="KW-0808">Transferase</keyword>
<keyword evidence="3 7" id="KW-0489">Methyltransferase</keyword>
<dbReference type="PANTHER" id="PTHR22807">
    <property type="entry name" value="NOP2 YEAST -RELATED NOL1/NOP2/FMU SUN DOMAIN-CONTAINING"/>
    <property type="match status" value="1"/>
</dbReference>
<proteinExistence type="inferred from homology"/>
<dbReference type="InterPro" id="IPR001678">
    <property type="entry name" value="MeTrfase_RsmB-F_NOP2_dom"/>
</dbReference>
<dbReference type="InterPro" id="IPR023267">
    <property type="entry name" value="RCMT"/>
</dbReference>
<dbReference type="GeneID" id="19878470"/>
<dbReference type="PROSITE" id="PS01153">
    <property type="entry name" value="NOL1_NOP2_SUN"/>
    <property type="match status" value="1"/>
</dbReference>
<dbReference type="EMBL" id="GL877410">
    <property type="protein sequence ID" value="ELA47865.1"/>
    <property type="molecule type" value="Genomic_DNA"/>
</dbReference>
<dbReference type="NCBIfam" id="TIGR00446">
    <property type="entry name" value="nop2p"/>
    <property type="match status" value="1"/>
</dbReference>
<dbReference type="Gene3D" id="3.30.70.1170">
    <property type="entry name" value="Sun protein, domain 3"/>
    <property type="match status" value="1"/>
</dbReference>
<dbReference type="GO" id="GO:0009383">
    <property type="term" value="F:rRNA (cytosine-C5-)-methyltransferase activity"/>
    <property type="evidence" value="ECO:0007669"/>
    <property type="project" value="TreeGrafter"/>
</dbReference>
<dbReference type="AlphaFoldDB" id="L2GXQ3"/>
<dbReference type="OMA" id="EPEENEF"/>
<dbReference type="RefSeq" id="XP_008073608.1">
    <property type="nucleotide sequence ID" value="XM_008075417.1"/>
</dbReference>
<dbReference type="HOGENOM" id="CLU_005316_7_0_1"/>
<feature type="domain" description="SAM-dependent MTase RsmB/NOP-type" evidence="8">
    <location>
        <begin position="25"/>
        <end position="305"/>
    </location>
</feature>
<dbReference type="FunCoup" id="L2GXQ3">
    <property type="interactions" value="75"/>
</dbReference>
<sequence>MQSSCSPFFLEKIANMFNEEERIVFLEESEKKRPVVIRVNTLKTTKKELAKNLSQRGMAIENLDFYNNCLTIYDSKVPIGATPEYLDGWYYIQGASSILSVINLDVKEHMSVLDMCASPGGKSTFIAEMMKNTGMLYLVENNPDRISSLAGNLLRMGVQNSVVINMNVLELEIEKVDRVLLDAPCSGTGTISKDGKAKTLAEDDLRRYAETQKKLILKGFDSLKGNGIMIYSTCSVLADENECVVEYLLRKRKNAKILECEGNVGKRGFTAFRGMFFDAKMKYARRIFPHIHNMDGFFFVKILKA</sequence>
<feature type="binding site" evidence="7">
    <location>
        <position position="182"/>
    </location>
    <ligand>
        <name>S-adenosyl-L-methionine</name>
        <dbReference type="ChEBI" id="CHEBI:59789"/>
    </ligand>
</feature>
<evidence type="ECO:0000259" key="8">
    <source>
        <dbReference type="PROSITE" id="PS51686"/>
    </source>
</evidence>
<name>L2GXQ3_VAVCU</name>
<dbReference type="GO" id="GO:0005730">
    <property type="term" value="C:nucleolus"/>
    <property type="evidence" value="ECO:0007669"/>
    <property type="project" value="TreeGrafter"/>
</dbReference>
<dbReference type="STRING" id="948595.L2GXQ3"/>
<protein>
    <recommendedName>
        <fullName evidence="8">SAM-dependent MTase RsmB/NOP-type domain-containing protein</fullName>
    </recommendedName>
</protein>
<dbReference type="VEuPathDB" id="MicrosporidiaDB:VCUG_00585"/>
<dbReference type="InterPro" id="IPR011023">
    <property type="entry name" value="Nop2p"/>
</dbReference>
<evidence type="ECO:0000256" key="7">
    <source>
        <dbReference type="PROSITE-ProRule" id="PRU01023"/>
    </source>
</evidence>
<dbReference type="OrthoDB" id="427002at2759"/>
<comment type="similarity">
    <text evidence="1 7">Belongs to the class I-like SAM-binding methyltransferase superfamily. RsmB/NOP family.</text>
</comment>
<organism evidence="9 10">
    <name type="scientific">Vavraia culicis (isolate floridensis)</name>
    <name type="common">Microsporidian parasite</name>
    <dbReference type="NCBI Taxonomy" id="948595"/>
    <lineage>
        <taxon>Eukaryota</taxon>
        <taxon>Fungi</taxon>
        <taxon>Fungi incertae sedis</taxon>
        <taxon>Microsporidia</taxon>
        <taxon>Pleistophoridae</taxon>
        <taxon>Vavraia</taxon>
    </lineage>
</organism>
<dbReference type="GO" id="GO:0000470">
    <property type="term" value="P:maturation of LSU-rRNA"/>
    <property type="evidence" value="ECO:0007669"/>
    <property type="project" value="TreeGrafter"/>
</dbReference>
<dbReference type="InterPro" id="IPR031341">
    <property type="entry name" value="Methyltr_RsmF_N"/>
</dbReference>
<feature type="binding site" evidence="7">
    <location>
        <position position="140"/>
    </location>
    <ligand>
        <name>S-adenosyl-L-methionine</name>
        <dbReference type="ChEBI" id="CHEBI:59789"/>
    </ligand>
</feature>
<evidence type="ECO:0000256" key="3">
    <source>
        <dbReference type="ARBA" id="ARBA00022603"/>
    </source>
</evidence>
<dbReference type="PANTHER" id="PTHR22807:SF30">
    <property type="entry name" value="28S RRNA (CYTOSINE(4447)-C(5))-METHYLTRANSFERASE-RELATED"/>
    <property type="match status" value="1"/>
</dbReference>
<dbReference type="SUPFAM" id="SSF53335">
    <property type="entry name" value="S-adenosyl-L-methionine-dependent methyltransferases"/>
    <property type="match status" value="1"/>
</dbReference>
<dbReference type="Pfam" id="PF01189">
    <property type="entry name" value="Methyltr_RsmB-F"/>
    <property type="match status" value="1"/>
</dbReference>
<dbReference type="Pfam" id="PF17125">
    <property type="entry name" value="Methyltr_RsmF_N"/>
    <property type="match status" value="1"/>
</dbReference>
<dbReference type="InterPro" id="IPR049560">
    <property type="entry name" value="MeTrfase_RsmB-F_NOP2_cat"/>
</dbReference>
<keyword evidence="10" id="KW-1185">Reference proteome</keyword>
<reference evidence="10" key="1">
    <citation type="submission" date="2011-03" db="EMBL/GenBank/DDBJ databases">
        <title>The genome sequence of Vavraia culicis strain floridensis.</title>
        <authorList>
            <consortium name="The Broad Institute Genome Sequencing Platform"/>
            <person name="Cuomo C."/>
            <person name="Becnel J."/>
            <person name="Sanscrainte N."/>
            <person name="Young S.K."/>
            <person name="Zeng Q."/>
            <person name="Gargeya S."/>
            <person name="Fitzgerald M."/>
            <person name="Haas B."/>
            <person name="Abouelleil A."/>
            <person name="Alvarado L."/>
            <person name="Arachchi H.M."/>
            <person name="Berlin A."/>
            <person name="Chapman S.B."/>
            <person name="Gearin G."/>
            <person name="Goldberg J."/>
            <person name="Griggs A."/>
            <person name="Gujja S."/>
            <person name="Hansen M."/>
            <person name="Heiman D."/>
            <person name="Howarth C."/>
            <person name="Larimer J."/>
            <person name="Lui A."/>
            <person name="MacDonald P.J.P."/>
            <person name="McCowen C."/>
            <person name="Montmayeur A."/>
            <person name="Murphy C."/>
            <person name="Neiman D."/>
            <person name="Pearson M."/>
            <person name="Priest M."/>
            <person name="Roberts A."/>
            <person name="Saif S."/>
            <person name="Shea T."/>
            <person name="Sisk P."/>
            <person name="Stolte C."/>
            <person name="Sykes S."/>
            <person name="Wortman J."/>
            <person name="Nusbaum C."/>
            <person name="Birren B."/>
        </authorList>
    </citation>
    <scope>NUCLEOTIDE SEQUENCE [LARGE SCALE GENOMIC DNA]</scope>
    <source>
        <strain evidence="10">floridensis</strain>
    </source>
</reference>
<dbReference type="Proteomes" id="UP000011081">
    <property type="component" value="Unassembled WGS sequence"/>
</dbReference>
<evidence type="ECO:0000256" key="5">
    <source>
        <dbReference type="ARBA" id="ARBA00022691"/>
    </source>
</evidence>
<evidence type="ECO:0000256" key="1">
    <source>
        <dbReference type="ARBA" id="ARBA00007494"/>
    </source>
</evidence>
<comment type="caution">
    <text evidence="7">Lacks conserved residue(s) required for the propagation of feature annotation.</text>
</comment>
<evidence type="ECO:0000256" key="6">
    <source>
        <dbReference type="ARBA" id="ARBA00022884"/>
    </source>
</evidence>
<dbReference type="InterPro" id="IPR018314">
    <property type="entry name" value="RsmB/NOL1/NOP2-like_CS"/>
</dbReference>
<dbReference type="PROSITE" id="PS51686">
    <property type="entry name" value="SAM_MT_RSMB_NOP"/>
    <property type="match status" value="1"/>
</dbReference>